<dbReference type="AlphaFoldDB" id="A0A1I2UZK7"/>
<dbReference type="EMBL" id="FOOX01000010">
    <property type="protein sequence ID" value="SFG82695.1"/>
    <property type="molecule type" value="Genomic_DNA"/>
</dbReference>
<dbReference type="PANTHER" id="PTHR21666:SF270">
    <property type="entry name" value="MUREIN HYDROLASE ACTIVATOR ENVC"/>
    <property type="match status" value="1"/>
</dbReference>
<dbReference type="Proteomes" id="UP000199337">
    <property type="component" value="Unassembled WGS sequence"/>
</dbReference>
<dbReference type="Gene3D" id="2.70.70.10">
    <property type="entry name" value="Glucose Permease (Domain IIA)"/>
    <property type="match status" value="1"/>
</dbReference>
<dbReference type="InterPro" id="IPR016047">
    <property type="entry name" value="M23ase_b-sheet_dom"/>
</dbReference>
<evidence type="ECO:0000256" key="1">
    <source>
        <dbReference type="SAM" id="MobiDB-lite"/>
    </source>
</evidence>
<evidence type="ECO:0000313" key="3">
    <source>
        <dbReference type="EMBL" id="SFG82695.1"/>
    </source>
</evidence>
<dbReference type="OrthoDB" id="9810477at2"/>
<sequence>MVVRNTEKYIPGGIANAAGLGYARIGEDNRFALVSVLDQCLHIDLSGPAIVNSYTLFIDHLIAADFTYDWSVVFYTAEQTVGGFQITDTENGYLDLSLSKLKEITAVRDIIRMEVTVQAKNNGVEALSPISSDHNIKIFDSNFPPPRIVSGDRNIAKMGTPVVTQFIKRNLSNFIPGADATNLVPLNITLAIIYHYLLHTLSSIGPDMNYFRNYRWEDIINLEQNPGNTDYLRTGICRLKPHLTASFFSDNPSATNDPLLEFCYIDENTNESVLIDGFNALPVEKKACLYNMLRFPKSCINLCYALLHKLAEQHKQDNDALWGDLTLEEVNENPVWAETIVTELDVGVHRDLPAKDISRESKKIFNIAWTPYMIDIMESLQSDMPFRYEVVRIKLVDIRSGRPIEKARVKQIILLPEDDCASYLPLSYNFENYYSYNLDNNYGLLRRAKNALSSFGYACGNNEANFNNIEIAAFNRYKNDRFLREIPDVTPGNNPPENLLRYVYDEFANHLESDENGVLNILIPIAYMENRKLKMQIGFFEFPIILEDEHLITRPDIDIKPTNFQINWVGEQGGNNAQSVDWQENINGRHFGWHVACCGSTTETFLKVCLEIELKTDTGPFTGINGPQLSHFQDDIYYPYHFTIFGMVWSQPVWAPLPPTATHRIRGKVDPGTGTTEGTFEPIPGDAVNLPVMVTNWRSGGGSGGGRDYGMLIPRGTNDVFPNPINAHDSSQVTLQSYPPRIPPRGNRPHHGIDYYGIEGQSPVFVPNGGVVAVYSTTSNGYGITLIIRNRHDQRLRLAHLFNNHRNADIVVNAIVPAGLFVGYVGRTFTGGSNAGRHNYPVHLHLEICRGSYTVRFANPLSIFINDDVNSNLFLNNNSHRLFPCDCEGRGGDNQDEGKSCSIRLIANRPSISNIVYRDCWAFRNLHCPYIRSDYGADHNRVARIKAQLLFIFLHIQDNEQYLHPGTGVNWDQAAQQAIERFRVINNIQVGNMTAEPVAGDATMNRLDDLCRLFNGNPNQLTVKQKLLMLFNNNNYKSPIPQPPHSEDPNLWGLNVQYAIQNFRVRNNVDINLADLTGEPADNSDTLNELNNLSPYPRTSFNIEEK</sequence>
<dbReference type="InterPro" id="IPR050570">
    <property type="entry name" value="Cell_wall_metabolism_enzyme"/>
</dbReference>
<dbReference type="Pfam" id="PF01551">
    <property type="entry name" value="Peptidase_M23"/>
    <property type="match status" value="1"/>
</dbReference>
<organism evidence="3 4">
    <name type="scientific">Desulfotruncus arcticus DSM 17038</name>
    <dbReference type="NCBI Taxonomy" id="1121424"/>
    <lineage>
        <taxon>Bacteria</taxon>
        <taxon>Bacillati</taxon>
        <taxon>Bacillota</taxon>
        <taxon>Clostridia</taxon>
        <taxon>Eubacteriales</taxon>
        <taxon>Desulfallaceae</taxon>
        <taxon>Desulfotruncus</taxon>
    </lineage>
</organism>
<name>A0A1I2UZK7_9FIRM</name>
<feature type="compositionally biased region" description="Polar residues" evidence="1">
    <location>
        <begin position="1083"/>
        <end position="1106"/>
    </location>
</feature>
<dbReference type="SUPFAM" id="SSF51261">
    <property type="entry name" value="Duplicated hybrid motif"/>
    <property type="match status" value="1"/>
</dbReference>
<keyword evidence="4" id="KW-1185">Reference proteome</keyword>
<dbReference type="GO" id="GO:0004222">
    <property type="term" value="F:metalloendopeptidase activity"/>
    <property type="evidence" value="ECO:0007669"/>
    <property type="project" value="TreeGrafter"/>
</dbReference>
<feature type="domain" description="M23ase beta-sheet core" evidence="2">
    <location>
        <begin position="749"/>
        <end position="851"/>
    </location>
</feature>
<protein>
    <submittedName>
        <fullName evidence="3">Peptidase family M23</fullName>
    </submittedName>
</protein>
<proteinExistence type="predicted"/>
<evidence type="ECO:0000313" key="4">
    <source>
        <dbReference type="Proteomes" id="UP000199337"/>
    </source>
</evidence>
<feature type="region of interest" description="Disordered" evidence="1">
    <location>
        <begin position="1079"/>
        <end position="1106"/>
    </location>
</feature>
<reference evidence="4" key="1">
    <citation type="submission" date="2016-10" db="EMBL/GenBank/DDBJ databases">
        <authorList>
            <person name="Varghese N."/>
            <person name="Submissions S."/>
        </authorList>
    </citation>
    <scope>NUCLEOTIDE SEQUENCE [LARGE SCALE GENOMIC DNA]</scope>
    <source>
        <strain evidence="4">DSM 17038</strain>
    </source>
</reference>
<evidence type="ECO:0000259" key="2">
    <source>
        <dbReference type="Pfam" id="PF01551"/>
    </source>
</evidence>
<dbReference type="InterPro" id="IPR011055">
    <property type="entry name" value="Dup_hybrid_motif"/>
</dbReference>
<dbReference type="PANTHER" id="PTHR21666">
    <property type="entry name" value="PEPTIDASE-RELATED"/>
    <property type="match status" value="1"/>
</dbReference>
<dbReference type="RefSeq" id="WP_092472030.1">
    <property type="nucleotide sequence ID" value="NZ_FOOX01000010.1"/>
</dbReference>
<gene>
    <name evidence="3" type="ORF">SAMN05660649_02826</name>
</gene>
<dbReference type="CDD" id="cd12797">
    <property type="entry name" value="M23_peptidase"/>
    <property type="match status" value="1"/>
</dbReference>
<accession>A0A1I2UZK7</accession>
<dbReference type="STRING" id="341036.SAMN05660649_02826"/>